<dbReference type="GO" id="GO:0004867">
    <property type="term" value="F:serine-type endopeptidase inhibitor activity"/>
    <property type="evidence" value="ECO:0007669"/>
    <property type="project" value="UniProtKB-KW"/>
</dbReference>
<evidence type="ECO:0000256" key="3">
    <source>
        <dbReference type="ARBA" id="ARBA00022900"/>
    </source>
</evidence>
<dbReference type="AlphaFoldDB" id="D3PFS1"/>
<dbReference type="InterPro" id="IPR042178">
    <property type="entry name" value="Serpin_sf_1"/>
</dbReference>
<dbReference type="EMBL" id="BT120477">
    <property type="protein sequence ID" value="ADD24117.1"/>
    <property type="molecule type" value="mRNA"/>
</dbReference>
<proteinExistence type="evidence at transcript level"/>
<dbReference type="GO" id="GO:0005615">
    <property type="term" value="C:extracellular space"/>
    <property type="evidence" value="ECO:0007669"/>
    <property type="project" value="InterPro"/>
</dbReference>
<dbReference type="SMART" id="SM00093">
    <property type="entry name" value="SERPIN"/>
    <property type="match status" value="1"/>
</dbReference>
<accession>D3PFS1</accession>
<dbReference type="InterPro" id="IPR000215">
    <property type="entry name" value="Serpin_fam"/>
</dbReference>
<sequence>MNESIPHKSHLVSIAHGSHKFGSELLLQTTTSEQNAVFSSYSISSVISMAALGARGNTLQQIKEALHLPEDMELLKSAYSDITSVTKSDDNITLEVANSVFPSKRLELREEYLSDVKKHFQSEIQSLDFNQAEEARKIMNDWVLQQTNGKVKELFAPGSINSDTVNVLVNAIYFKGDWLAKFDPINTTERDFFVSSEKTVKVPTMFASDIKYASTYNEDLKCTIAALPYKGERITMYLLVPEERFGLGELEQKVVTDAFNPSTLDKLTHPSKNPIYLPKFKLESFHDLGDACKSLGLKDMFDKKSDFSGMAGGPGELYVSKVVQKAIIEINEEGSEAAAASGMVMMMRCAMIPKPLVIDHPFIFIIKDKSTGLVLFSGKVVDPSRS</sequence>
<keyword evidence="3" id="KW-0722">Serine protease inhibitor</keyword>
<dbReference type="SUPFAM" id="SSF56574">
    <property type="entry name" value="Serpins"/>
    <property type="match status" value="1"/>
</dbReference>
<evidence type="ECO:0000313" key="6">
    <source>
        <dbReference type="EMBL" id="ADD24117.1"/>
    </source>
</evidence>
<evidence type="ECO:0000256" key="2">
    <source>
        <dbReference type="ARBA" id="ARBA00022690"/>
    </source>
</evidence>
<dbReference type="InterPro" id="IPR023796">
    <property type="entry name" value="Serpin_dom"/>
</dbReference>
<gene>
    <name evidence="6" type="primary">ILEU</name>
</gene>
<dbReference type="InterPro" id="IPR036186">
    <property type="entry name" value="Serpin_sf"/>
</dbReference>
<name>D3PFS1_LEPSM</name>
<comment type="similarity">
    <text evidence="1 4">Belongs to the serpin family.</text>
</comment>
<evidence type="ECO:0000256" key="4">
    <source>
        <dbReference type="RuleBase" id="RU000411"/>
    </source>
</evidence>
<dbReference type="Gene3D" id="3.30.497.10">
    <property type="entry name" value="Antithrombin, subunit I, domain 2"/>
    <property type="match status" value="1"/>
</dbReference>
<organism evidence="6">
    <name type="scientific">Lepeophtheirus salmonis</name>
    <name type="common">Salmon louse</name>
    <name type="synonym">Caligus salmonis</name>
    <dbReference type="NCBI Taxonomy" id="72036"/>
    <lineage>
        <taxon>Eukaryota</taxon>
        <taxon>Metazoa</taxon>
        <taxon>Ecdysozoa</taxon>
        <taxon>Arthropoda</taxon>
        <taxon>Crustacea</taxon>
        <taxon>Multicrustacea</taxon>
        <taxon>Hexanauplia</taxon>
        <taxon>Copepoda</taxon>
        <taxon>Siphonostomatoida</taxon>
        <taxon>Caligidae</taxon>
        <taxon>Lepeophtheirus</taxon>
    </lineage>
</organism>
<dbReference type="OrthoDB" id="9518664at2759"/>
<dbReference type="PROSITE" id="PS00284">
    <property type="entry name" value="SERPIN"/>
    <property type="match status" value="1"/>
</dbReference>
<protein>
    <submittedName>
        <fullName evidence="6">Leukocyte elastase inhibitor</fullName>
    </submittedName>
</protein>
<keyword evidence="2" id="KW-0646">Protease inhibitor</keyword>
<feature type="domain" description="Serpin" evidence="5">
    <location>
        <begin position="19"/>
        <end position="383"/>
    </location>
</feature>
<evidence type="ECO:0000256" key="1">
    <source>
        <dbReference type="ARBA" id="ARBA00009500"/>
    </source>
</evidence>
<dbReference type="InterPro" id="IPR023795">
    <property type="entry name" value="Serpin_CS"/>
</dbReference>
<dbReference type="CDD" id="cd19593">
    <property type="entry name" value="serpin_bacteria_crustaceans"/>
    <property type="match status" value="1"/>
</dbReference>
<reference evidence="6" key="1">
    <citation type="submission" date="2010-03" db="EMBL/GenBank/DDBJ databases">
        <title>Lepeophtheirus salmonis ESTs and full-length cDNAs.</title>
        <authorList>
            <person name="Yasuike M."/>
            <person name="von Schalburg K."/>
            <person name="Cooper G."/>
            <person name="Leong J."/>
            <person name="Jones S.R.M."/>
            <person name="Koop B.F."/>
        </authorList>
    </citation>
    <scope>NUCLEOTIDE SEQUENCE</scope>
    <source>
        <tissue evidence="6">Whole</tissue>
    </source>
</reference>
<dbReference type="Gene3D" id="2.30.39.10">
    <property type="entry name" value="Alpha-1-antitrypsin, domain 1"/>
    <property type="match status" value="1"/>
</dbReference>
<evidence type="ECO:0000259" key="5">
    <source>
        <dbReference type="SMART" id="SM00093"/>
    </source>
</evidence>
<dbReference type="PANTHER" id="PTHR11461:SF211">
    <property type="entry name" value="GH10112P-RELATED"/>
    <property type="match status" value="1"/>
</dbReference>
<dbReference type="InterPro" id="IPR042185">
    <property type="entry name" value="Serpin_sf_2"/>
</dbReference>
<dbReference type="Pfam" id="PF00079">
    <property type="entry name" value="Serpin"/>
    <property type="match status" value="1"/>
</dbReference>
<dbReference type="PANTHER" id="PTHR11461">
    <property type="entry name" value="SERINE PROTEASE INHIBITOR, SERPIN"/>
    <property type="match status" value="1"/>
</dbReference>